<dbReference type="STRING" id="1611254.A0A2G5V702"/>
<dbReference type="InterPro" id="IPR028282">
    <property type="entry name" value="WASH-7_central"/>
</dbReference>
<organism evidence="4 5">
    <name type="scientific">Caenorhabditis nigoni</name>
    <dbReference type="NCBI Taxonomy" id="1611254"/>
    <lineage>
        <taxon>Eukaryota</taxon>
        <taxon>Metazoa</taxon>
        <taxon>Ecdysozoa</taxon>
        <taxon>Nematoda</taxon>
        <taxon>Chromadorea</taxon>
        <taxon>Rhabditida</taxon>
        <taxon>Rhabditina</taxon>
        <taxon>Rhabditomorpha</taxon>
        <taxon>Rhabditoidea</taxon>
        <taxon>Rhabditidae</taxon>
        <taxon>Peloderinae</taxon>
        <taxon>Caenorhabditis</taxon>
    </lineage>
</organism>
<dbReference type="GO" id="GO:0005768">
    <property type="term" value="C:endosome"/>
    <property type="evidence" value="ECO:0007669"/>
    <property type="project" value="TreeGrafter"/>
</dbReference>
<dbReference type="GO" id="GO:0007032">
    <property type="term" value="P:endosome organization"/>
    <property type="evidence" value="ECO:0007669"/>
    <property type="project" value="TreeGrafter"/>
</dbReference>
<gene>
    <name evidence="4" type="primary">Cni-Y53F4B.21</name>
    <name evidence="4" type="synonym">Cnig_chr_II.g6847</name>
    <name evidence="4" type="ORF">B9Z55_006847</name>
</gene>
<dbReference type="GO" id="GO:0016197">
    <property type="term" value="P:endosomal transport"/>
    <property type="evidence" value="ECO:0007669"/>
    <property type="project" value="TreeGrafter"/>
</dbReference>
<dbReference type="Pfam" id="PF14746">
    <property type="entry name" value="WASH-7_C"/>
    <property type="match status" value="1"/>
</dbReference>
<comment type="caution">
    <text evidence="4">The sequence shown here is derived from an EMBL/GenBank/DDBJ whole genome shotgun (WGS) entry which is preliminary data.</text>
</comment>
<proteinExistence type="predicted"/>
<dbReference type="OrthoDB" id="10261210at2759"/>
<feature type="domain" description="WASH complex subunit 4 N-terminal" evidence="2">
    <location>
        <begin position="42"/>
        <end position="566"/>
    </location>
</feature>
<dbReference type="InterPro" id="IPR027307">
    <property type="entry name" value="WASH7"/>
</dbReference>
<evidence type="ECO:0000259" key="1">
    <source>
        <dbReference type="Pfam" id="PF14744"/>
    </source>
</evidence>
<protein>
    <submittedName>
        <fullName evidence="4">Uncharacterized protein</fullName>
    </submittedName>
</protein>
<dbReference type="EMBL" id="PDUG01000002">
    <property type="protein sequence ID" value="PIC47510.1"/>
    <property type="molecule type" value="Genomic_DNA"/>
</dbReference>
<dbReference type="GO" id="GO:0071203">
    <property type="term" value="C:WASH complex"/>
    <property type="evidence" value="ECO:0007669"/>
    <property type="project" value="InterPro"/>
</dbReference>
<dbReference type="Pfam" id="PF14745">
    <property type="entry name" value="WASH-4_N"/>
    <property type="match status" value="1"/>
</dbReference>
<feature type="domain" description="WASH complex subunit 7 central" evidence="1">
    <location>
        <begin position="587"/>
        <end position="946"/>
    </location>
</feature>
<name>A0A2G5V702_9PELO</name>
<sequence>MEEPTTHQAMEAKELVRKEQEDLMEELSQMVFANGGGSSQNQENSFVILDEENQHTNVSSLINCEHKFIEAYIAALGDAYQKSRKRVVEQQKFMSNFYLLVTSEEPLIDSDGERLAKISCYISAMYNNLVQLKNDVTNMFEAIRQIKSEGNSNVFQLHNSFGFQRIWRQAAEVMYMFVAVDHIANTFPNLGKQLAQYQMKLRHKINSEGTMEEKMKYTENGIAQEEAHKMIMQGGCFRTYYESNSGEIDKCPIFAKEMALALQEMLENWEKSLKDSGKSDDRLFCRITAMTVFYYHHFYNFVDLSFIKKVVHAAKKVPFCRWIAEEIFVPLEFLRFEISSKKVFDGKLVSHCKKMVEDARNYGKGQELELVKEIKTYCQYAVTWTEEFQSKKREMDRGPNNLAQWGLDVSELFLKLIRILNHLVRNFFLLIRSVRSEEEFHVLKMDKTTQLTICTTIETIKTVENVVLTHWRIVDEGAFLARQQWRKHLLRIMEDTKKAYVGSKNKIKVEEIAKLSLFHIAESQLVGEMNPSKNLAFNLAYEFGRLDLHVSGSDKQQVQDLMSRLDDFNCPRGLLERAAYTGLIVTDRTVMITYFDTMFQRRPDENCIKAFTSAIGGCLKASVATGHNDVILRQFRAIVEQTLFAEMVTKLDTDLRLLSNPNLKIGRYERSRIPEQEQLYVEYLLRNIKRLQVADYVISIADEVPELLQAMWYQLETLAPHNAKMYTQMFQLAEMKYGMKMLDTQLPQVGIDESVVLMDLLRNFPQFVANYCLSMQNQMFIEKSSVAKQLRLIRLEDLGKALRQHGIGIVPTAVNGAYQLIRHKMQTVFSFLAEDTVRHQILKYLQKLESEDKDKKATMYKVGWAESVVQALGQQNRAKGALSTTLTPSEFGEMTDDGSTDQIHSTYFDKFRQIITQIGNAISFIRLLCQAAEENEIDHLELFPSIKKHMEDLDSGISASGIPDDIKSAKTYRLGLIKNMFERISNQGDFVGLMVLEFKSLLLNNSLNQDRIEVLDYFHGVLPALFLSQMNYSIAHENRIKKVFALNQHRNLVVCDDGLGAGCAFLLHVMDGWDAYDNLNWVESFLTEKEGELKLLKRSGNLSRADELRCERLRHEHEVFCRMNHNFSIQNAVFQRK</sequence>
<dbReference type="InterPro" id="IPR028191">
    <property type="entry name" value="WASH-4_N"/>
</dbReference>
<evidence type="ECO:0000313" key="4">
    <source>
        <dbReference type="EMBL" id="PIC47510.1"/>
    </source>
</evidence>
<dbReference type="InterPro" id="IPR028283">
    <property type="entry name" value="WASH-7_C"/>
</dbReference>
<accession>A0A2G5V702</accession>
<dbReference type="Proteomes" id="UP000230233">
    <property type="component" value="Chromosome II"/>
</dbReference>
<dbReference type="PANTHER" id="PTHR31409">
    <property type="entry name" value="WASH COMPLEX SUBUNIT 4"/>
    <property type="match status" value="1"/>
</dbReference>
<evidence type="ECO:0000259" key="2">
    <source>
        <dbReference type="Pfam" id="PF14745"/>
    </source>
</evidence>
<dbReference type="PANTHER" id="PTHR31409:SF0">
    <property type="entry name" value="WASH COMPLEX SUBUNIT 4"/>
    <property type="match status" value="1"/>
</dbReference>
<feature type="domain" description="WASH complex subunit 7 C-terminal" evidence="3">
    <location>
        <begin position="976"/>
        <end position="1100"/>
    </location>
</feature>
<dbReference type="Pfam" id="PF14744">
    <property type="entry name" value="WASH-7_mid"/>
    <property type="match status" value="1"/>
</dbReference>
<evidence type="ECO:0000259" key="3">
    <source>
        <dbReference type="Pfam" id="PF14746"/>
    </source>
</evidence>
<keyword evidence="5" id="KW-1185">Reference proteome</keyword>
<evidence type="ECO:0000313" key="5">
    <source>
        <dbReference type="Proteomes" id="UP000230233"/>
    </source>
</evidence>
<reference evidence="5" key="1">
    <citation type="submission" date="2017-10" db="EMBL/GenBank/DDBJ databases">
        <title>Rapid genome shrinkage in a self-fertile nematode reveals novel sperm competition proteins.</title>
        <authorList>
            <person name="Yin D."/>
            <person name="Schwarz E.M."/>
            <person name="Thomas C.G."/>
            <person name="Felde R.L."/>
            <person name="Korf I.F."/>
            <person name="Cutter A.D."/>
            <person name="Schartner C.M."/>
            <person name="Ralston E.J."/>
            <person name="Meyer B.J."/>
            <person name="Haag E.S."/>
        </authorList>
    </citation>
    <scope>NUCLEOTIDE SEQUENCE [LARGE SCALE GENOMIC DNA]</scope>
    <source>
        <strain evidence="5">JU1422</strain>
    </source>
</reference>
<dbReference type="AlphaFoldDB" id="A0A2G5V702"/>